<dbReference type="PANTHER" id="PTHR21064">
    <property type="entry name" value="AMINOGLYCOSIDE PHOSPHOTRANSFERASE DOMAIN-CONTAINING PROTEIN-RELATED"/>
    <property type="match status" value="1"/>
</dbReference>
<evidence type="ECO:0000256" key="4">
    <source>
        <dbReference type="ARBA" id="ARBA00022741"/>
    </source>
</evidence>
<evidence type="ECO:0000256" key="3">
    <source>
        <dbReference type="ARBA" id="ARBA00022697"/>
    </source>
</evidence>
<feature type="domain" description="Aminoglycoside phosphotransferase" evidence="10">
    <location>
        <begin position="28"/>
        <end position="257"/>
    </location>
</feature>
<evidence type="ECO:0000313" key="11">
    <source>
        <dbReference type="EMBL" id="GGF82705.1"/>
    </source>
</evidence>
<comment type="similarity">
    <text evidence="7 8">Belongs to the pseudomonas-type ThrB family.</text>
</comment>
<comment type="caution">
    <text evidence="11">The sequence shown here is derived from an EMBL/GenBank/DDBJ whole genome shotgun (WGS) entry which is preliminary data.</text>
</comment>
<dbReference type="EMBL" id="BMCT01000009">
    <property type="protein sequence ID" value="GGF82705.1"/>
    <property type="molecule type" value="Genomic_DNA"/>
</dbReference>
<evidence type="ECO:0000313" key="12">
    <source>
        <dbReference type="Proteomes" id="UP000606044"/>
    </source>
</evidence>
<proteinExistence type="inferred from homology"/>
<dbReference type="GO" id="GO:0009088">
    <property type="term" value="P:threonine biosynthetic process"/>
    <property type="evidence" value="ECO:0007669"/>
    <property type="project" value="UniProtKB-UniRule"/>
</dbReference>
<dbReference type="InterPro" id="IPR050249">
    <property type="entry name" value="Pseudomonas-type_ThrB"/>
</dbReference>
<keyword evidence="5 8" id="KW-0418">Kinase</keyword>
<dbReference type="InterPro" id="IPR002575">
    <property type="entry name" value="Aminoglycoside_PTrfase"/>
</dbReference>
<accession>A0A917CD15</accession>
<keyword evidence="2 8" id="KW-0808">Transferase</keyword>
<dbReference type="Pfam" id="PF01636">
    <property type="entry name" value="APH"/>
    <property type="match status" value="1"/>
</dbReference>
<evidence type="ECO:0000256" key="6">
    <source>
        <dbReference type="ARBA" id="ARBA00022840"/>
    </source>
</evidence>
<dbReference type="InterPro" id="IPR011009">
    <property type="entry name" value="Kinase-like_dom_sf"/>
</dbReference>
<keyword evidence="3 8" id="KW-0791">Threonine biosynthesis</keyword>
<dbReference type="Gene3D" id="3.30.200.20">
    <property type="entry name" value="Phosphorylase Kinase, domain 1"/>
    <property type="match status" value="1"/>
</dbReference>
<dbReference type="Gene3D" id="3.90.1200.10">
    <property type="match status" value="1"/>
</dbReference>
<name>A0A917CD15_9HYPH</name>
<evidence type="ECO:0000256" key="5">
    <source>
        <dbReference type="ARBA" id="ARBA00022777"/>
    </source>
</evidence>
<evidence type="ECO:0000256" key="2">
    <source>
        <dbReference type="ARBA" id="ARBA00022679"/>
    </source>
</evidence>
<dbReference type="SUPFAM" id="SSF56112">
    <property type="entry name" value="Protein kinase-like (PK-like)"/>
    <property type="match status" value="1"/>
</dbReference>
<evidence type="ECO:0000256" key="9">
    <source>
        <dbReference type="NCBIfam" id="TIGR00938"/>
    </source>
</evidence>
<evidence type="ECO:0000256" key="8">
    <source>
        <dbReference type="HAMAP-Rule" id="MF_00301"/>
    </source>
</evidence>
<dbReference type="PANTHER" id="PTHR21064:SF6">
    <property type="entry name" value="AMINOGLYCOSIDE PHOSPHOTRANSFERASE DOMAIN-CONTAINING PROTEIN"/>
    <property type="match status" value="1"/>
</dbReference>
<evidence type="ECO:0000256" key="7">
    <source>
        <dbReference type="ARBA" id="ARBA00038240"/>
    </source>
</evidence>
<dbReference type="GO" id="GO:0004413">
    <property type="term" value="F:homoserine kinase activity"/>
    <property type="evidence" value="ECO:0007669"/>
    <property type="project" value="UniProtKB-UniRule"/>
</dbReference>
<dbReference type="RefSeq" id="WP_188583463.1">
    <property type="nucleotide sequence ID" value="NZ_BMCT01000009.1"/>
</dbReference>
<reference evidence="11" key="1">
    <citation type="journal article" date="2014" name="Int. J. Syst. Evol. Microbiol.">
        <title>Complete genome sequence of Corynebacterium casei LMG S-19264T (=DSM 44701T), isolated from a smear-ripened cheese.</title>
        <authorList>
            <consortium name="US DOE Joint Genome Institute (JGI-PGF)"/>
            <person name="Walter F."/>
            <person name="Albersmeier A."/>
            <person name="Kalinowski J."/>
            <person name="Ruckert C."/>
        </authorList>
    </citation>
    <scope>NUCLEOTIDE SEQUENCE</scope>
    <source>
        <strain evidence="11">CCM 7897</strain>
    </source>
</reference>
<dbReference type="NCBIfam" id="TIGR00938">
    <property type="entry name" value="thrB_alt"/>
    <property type="match status" value="1"/>
</dbReference>
<dbReference type="NCBIfam" id="NF003558">
    <property type="entry name" value="PRK05231.1"/>
    <property type="match status" value="1"/>
</dbReference>
<dbReference type="Proteomes" id="UP000606044">
    <property type="component" value="Unassembled WGS sequence"/>
</dbReference>
<dbReference type="EC" id="2.7.1.39" evidence="8 9"/>
<dbReference type="InterPro" id="IPR005280">
    <property type="entry name" value="Homoserine_kinase_II"/>
</dbReference>
<reference evidence="11" key="2">
    <citation type="submission" date="2020-09" db="EMBL/GenBank/DDBJ databases">
        <authorList>
            <person name="Sun Q."/>
            <person name="Sedlacek I."/>
        </authorList>
    </citation>
    <scope>NUCLEOTIDE SEQUENCE</scope>
    <source>
        <strain evidence="11">CCM 7897</strain>
    </source>
</reference>
<comment type="pathway">
    <text evidence="8">Amino-acid biosynthesis; L-threonine biosynthesis; L-threonine from L-aspartate: step 4/5.</text>
</comment>
<organism evidence="11 12">
    <name type="scientific">Azorhizobium oxalatiphilum</name>
    <dbReference type="NCBI Taxonomy" id="980631"/>
    <lineage>
        <taxon>Bacteria</taxon>
        <taxon>Pseudomonadati</taxon>
        <taxon>Pseudomonadota</taxon>
        <taxon>Alphaproteobacteria</taxon>
        <taxon>Hyphomicrobiales</taxon>
        <taxon>Xanthobacteraceae</taxon>
        <taxon>Azorhizobium</taxon>
    </lineage>
</organism>
<keyword evidence="1 8" id="KW-0028">Amino-acid biosynthesis</keyword>
<protein>
    <recommendedName>
        <fullName evidence="8 9">Homoserine kinase</fullName>
        <shortName evidence="8">HK</shortName>
        <shortName evidence="8">HSK</shortName>
        <ecNumber evidence="8 9">2.7.1.39</ecNumber>
    </recommendedName>
</protein>
<dbReference type="AlphaFoldDB" id="A0A917CD15"/>
<comment type="catalytic activity">
    <reaction evidence="8">
        <text>L-homoserine + ATP = O-phospho-L-homoserine + ADP + H(+)</text>
        <dbReference type="Rhea" id="RHEA:13985"/>
        <dbReference type="ChEBI" id="CHEBI:15378"/>
        <dbReference type="ChEBI" id="CHEBI:30616"/>
        <dbReference type="ChEBI" id="CHEBI:57476"/>
        <dbReference type="ChEBI" id="CHEBI:57590"/>
        <dbReference type="ChEBI" id="CHEBI:456216"/>
        <dbReference type="EC" id="2.7.1.39"/>
    </reaction>
</comment>
<keyword evidence="12" id="KW-1185">Reference proteome</keyword>
<keyword evidence="6 8" id="KW-0067">ATP-binding</keyword>
<evidence type="ECO:0000259" key="10">
    <source>
        <dbReference type="Pfam" id="PF01636"/>
    </source>
</evidence>
<keyword evidence="4 8" id="KW-0547">Nucleotide-binding</keyword>
<evidence type="ECO:0000256" key="1">
    <source>
        <dbReference type="ARBA" id="ARBA00022605"/>
    </source>
</evidence>
<dbReference type="GO" id="GO:0005524">
    <property type="term" value="F:ATP binding"/>
    <property type="evidence" value="ECO:0007669"/>
    <property type="project" value="UniProtKB-KW"/>
</dbReference>
<gene>
    <name evidence="8 11" type="primary">thrB</name>
    <name evidence="11" type="ORF">GCM10007301_48530</name>
</gene>
<dbReference type="CDD" id="cd05153">
    <property type="entry name" value="HomoserineK_II"/>
    <property type="match status" value="1"/>
</dbReference>
<sequence>MAVYTDVSAAGLSEYLARYDIGTLVSFHGIAEGVENSNFLVQTTGGTFILTLYEKRVDPTDLPFFIGLMQHLAAGGISCPQPVAMRDGETLGVLAGRPCAMVTFLPGVSVRRPSAANCGQLGEAMAKLHLAGQGFAITRRNALSVSGWRPLFETAGARTDTVHPGLAATIAEELADLEAHWPADLPAGVIHADLFPDNAFFLDEALSGIIDFYFACNDLLAYDVAVCLNAWCFEADGAFNATKGRALLAGYQSVRPLETAEIEALPRLARGAALRFLLTRLVDWLNVPEGALVRPKDPLEYLKKLRFHRAVDSARDYGIAAAAGADA</sequence>
<dbReference type="HAMAP" id="MF_00301">
    <property type="entry name" value="Homoser_kinase_2"/>
    <property type="match status" value="1"/>
</dbReference>